<evidence type="ECO:0000259" key="2">
    <source>
        <dbReference type="Pfam" id="PF20182"/>
    </source>
</evidence>
<reference evidence="3 4" key="1">
    <citation type="submission" date="2024-10" db="EMBL/GenBank/DDBJ databases">
        <title>The Natural Products Discovery Center: Release of the First 8490 Sequenced Strains for Exploring Actinobacteria Biosynthetic Diversity.</title>
        <authorList>
            <person name="Kalkreuter E."/>
            <person name="Kautsar S.A."/>
            <person name="Yang D."/>
            <person name="Bader C.D."/>
            <person name="Teijaro C.N."/>
            <person name="Fluegel L."/>
            <person name="Davis C.M."/>
            <person name="Simpson J.R."/>
            <person name="Lauterbach L."/>
            <person name="Steele A.D."/>
            <person name="Gui C."/>
            <person name="Meng S."/>
            <person name="Li G."/>
            <person name="Viehrig K."/>
            <person name="Ye F."/>
            <person name="Su P."/>
            <person name="Kiefer A.F."/>
            <person name="Nichols A."/>
            <person name="Cepeda A.J."/>
            <person name="Yan W."/>
            <person name="Fan B."/>
            <person name="Jiang Y."/>
            <person name="Adhikari A."/>
            <person name="Zheng C.-J."/>
            <person name="Schuster L."/>
            <person name="Cowan T.M."/>
            <person name="Smanski M.J."/>
            <person name="Chevrette M.G."/>
            <person name="De Carvalho L.P.S."/>
            <person name="Shen B."/>
        </authorList>
    </citation>
    <scope>NUCLEOTIDE SEQUENCE [LARGE SCALE GENOMIC DNA]</scope>
    <source>
        <strain evidence="3 4">NPDC049639</strain>
    </source>
</reference>
<evidence type="ECO:0000313" key="3">
    <source>
        <dbReference type="EMBL" id="MFI7588143.1"/>
    </source>
</evidence>
<dbReference type="Proteomes" id="UP001612915">
    <property type="component" value="Unassembled WGS sequence"/>
</dbReference>
<dbReference type="PROSITE" id="PS51257">
    <property type="entry name" value="PROKAR_LIPOPROTEIN"/>
    <property type="match status" value="1"/>
</dbReference>
<feature type="transmembrane region" description="Helical" evidence="1">
    <location>
        <begin position="235"/>
        <end position="258"/>
    </location>
</feature>
<feature type="transmembrane region" description="Helical" evidence="1">
    <location>
        <begin position="152"/>
        <end position="177"/>
    </location>
</feature>
<dbReference type="RefSeq" id="WP_398281173.1">
    <property type="nucleotide sequence ID" value="NZ_JBITLV010000004.1"/>
</dbReference>
<dbReference type="InterPro" id="IPR050039">
    <property type="entry name" value="MAB_1171c-like"/>
</dbReference>
<dbReference type="NCBIfam" id="NF042915">
    <property type="entry name" value="MAB_1171c_fam"/>
    <property type="match status" value="1"/>
</dbReference>
<evidence type="ECO:0000256" key="1">
    <source>
        <dbReference type="SAM" id="Phobius"/>
    </source>
</evidence>
<feature type="transmembrane region" description="Helical" evidence="1">
    <location>
        <begin position="189"/>
        <end position="215"/>
    </location>
</feature>
<keyword evidence="1" id="KW-1133">Transmembrane helix</keyword>
<dbReference type="EMBL" id="JBITLV010000004">
    <property type="protein sequence ID" value="MFI7588143.1"/>
    <property type="molecule type" value="Genomic_DNA"/>
</dbReference>
<gene>
    <name evidence="3" type="ORF">ACIB24_13830</name>
</gene>
<proteinExistence type="predicted"/>
<dbReference type="Pfam" id="PF20182">
    <property type="entry name" value="DUF6545"/>
    <property type="match status" value="1"/>
</dbReference>
<comment type="caution">
    <text evidence="3">The sequence shown here is derived from an EMBL/GenBank/DDBJ whole genome shotgun (WGS) entry which is preliminary data.</text>
</comment>
<evidence type="ECO:0000313" key="4">
    <source>
        <dbReference type="Proteomes" id="UP001612915"/>
    </source>
</evidence>
<keyword evidence="4" id="KW-1185">Reference proteome</keyword>
<feature type="domain" description="DUF6545" evidence="2">
    <location>
        <begin position="260"/>
        <end position="397"/>
    </location>
</feature>
<feature type="transmembrane region" description="Helical" evidence="1">
    <location>
        <begin position="78"/>
        <end position="98"/>
    </location>
</feature>
<accession>A0ABW8AQ78</accession>
<keyword evidence="1" id="KW-0472">Membrane</keyword>
<feature type="transmembrane region" description="Helical" evidence="1">
    <location>
        <begin position="110"/>
        <end position="132"/>
    </location>
</feature>
<organism evidence="3 4">
    <name type="scientific">Spongisporangium articulatum</name>
    <dbReference type="NCBI Taxonomy" id="3362603"/>
    <lineage>
        <taxon>Bacteria</taxon>
        <taxon>Bacillati</taxon>
        <taxon>Actinomycetota</taxon>
        <taxon>Actinomycetes</taxon>
        <taxon>Kineosporiales</taxon>
        <taxon>Kineosporiaceae</taxon>
        <taxon>Spongisporangium</taxon>
    </lineage>
</organism>
<feature type="transmembrane region" description="Helical" evidence="1">
    <location>
        <begin position="12"/>
        <end position="29"/>
    </location>
</feature>
<name>A0ABW8AQ78_9ACTN</name>
<keyword evidence="1" id="KW-0812">Transmembrane</keyword>
<protein>
    <submittedName>
        <fullName evidence="3">MAB_1171c family putative transporter</fullName>
    </submittedName>
</protein>
<sequence length="430" mass="46615">MLDGRGSLGTDAWVHVVLALACWTVVLLRRPEPETGRVGRLMWAGLVGLAAGSTFDAWPLNHRLDGLLPGRPVAGALYGGATMLGCGLGVLAIIEWAAPDWLDRRARRIVYALLALVVTAELVALLSLPAAVTVVDVPDHRLAEQLALHPQAYVSLVISSPLLTVGLIITSRCCLWYRHLAPDGPSARALQRILVANALLTGWMVLRLIGLVLVIGGSRIDVGGLFRASDLSFELAILGYLAAFLSLRDAWGRLRAAVVDRRALRRMRPLWSRTVAVHPQVVLRTDGWLRDAVDPRDLGMRRYRRVIEFRDAVLLLLPFLDAGRRGRVRAWLEPRVAPPDLDLMADAVELELARRDALRGRPSAWPGADPGDLARFGPLLRGGHDVEAEVRVLLRVAALAGDVDRVVERFAAGPDMTGGRAGVAARGVGG</sequence>
<feature type="transmembrane region" description="Helical" evidence="1">
    <location>
        <begin position="41"/>
        <end position="58"/>
    </location>
</feature>
<dbReference type="InterPro" id="IPR046675">
    <property type="entry name" value="DUF6545"/>
</dbReference>